<feature type="coiled-coil region" evidence="2">
    <location>
        <begin position="39"/>
        <end position="76"/>
    </location>
</feature>
<proteinExistence type="predicted"/>
<dbReference type="InterPro" id="IPR048020">
    <property type="entry name" value="Transpos_IS3"/>
</dbReference>
<organism evidence="4 5">
    <name type="scientific">Floccifex porci</name>
    <dbReference type="NCBI Taxonomy" id="2606629"/>
    <lineage>
        <taxon>Bacteria</taxon>
        <taxon>Bacillati</taxon>
        <taxon>Bacillota</taxon>
        <taxon>Erysipelotrichia</taxon>
        <taxon>Erysipelotrichales</taxon>
        <taxon>Erysipelotrichaceae</taxon>
        <taxon>Floccifex</taxon>
    </lineage>
</organism>
<dbReference type="Proteomes" id="UP000470082">
    <property type="component" value="Unassembled WGS sequence"/>
</dbReference>
<dbReference type="InterPro" id="IPR009057">
    <property type="entry name" value="Homeodomain-like_sf"/>
</dbReference>
<feature type="non-terminal residue" evidence="4">
    <location>
        <position position="384"/>
    </location>
</feature>
<evidence type="ECO:0000313" key="4">
    <source>
        <dbReference type="EMBL" id="MSS02470.1"/>
    </source>
</evidence>
<dbReference type="InterPro" id="IPR025948">
    <property type="entry name" value="HTH-like_dom"/>
</dbReference>
<dbReference type="NCBIfam" id="NF033516">
    <property type="entry name" value="transpos_IS3"/>
    <property type="match status" value="1"/>
</dbReference>
<dbReference type="SUPFAM" id="SSF53098">
    <property type="entry name" value="Ribonuclease H-like"/>
    <property type="match status" value="1"/>
</dbReference>
<dbReference type="InterPro" id="IPR036397">
    <property type="entry name" value="RNaseH_sf"/>
</dbReference>
<dbReference type="Pfam" id="PF13276">
    <property type="entry name" value="HTH_21"/>
    <property type="match status" value="1"/>
</dbReference>
<evidence type="ECO:0000256" key="1">
    <source>
        <dbReference type="ARBA" id="ARBA00002286"/>
    </source>
</evidence>
<evidence type="ECO:0000256" key="2">
    <source>
        <dbReference type="SAM" id="Coils"/>
    </source>
</evidence>
<feature type="non-terminal residue" evidence="4">
    <location>
        <position position="1"/>
    </location>
</feature>
<dbReference type="SUPFAM" id="SSF46689">
    <property type="entry name" value="Homeodomain-like"/>
    <property type="match status" value="1"/>
</dbReference>
<dbReference type="Gene3D" id="3.30.420.10">
    <property type="entry name" value="Ribonuclease H-like superfamily/Ribonuclease H"/>
    <property type="match status" value="1"/>
</dbReference>
<accession>A0A7X2N4R4</accession>
<name>A0A7X2N4R4_9FIRM</name>
<evidence type="ECO:0000313" key="5">
    <source>
        <dbReference type="Proteomes" id="UP000470082"/>
    </source>
</evidence>
<comment type="caution">
    <text evidence="4">The sequence shown here is derived from an EMBL/GenBank/DDBJ whole genome shotgun (WGS) entry which is preliminary data.</text>
</comment>
<comment type="function">
    <text evidence="1">Involved in the transposition of the insertion sequence.</text>
</comment>
<dbReference type="InterPro" id="IPR055247">
    <property type="entry name" value="InsJ-like_HTH"/>
</dbReference>
<dbReference type="EMBL" id="VUMM01000044">
    <property type="protein sequence ID" value="MSS02470.1"/>
    <property type="molecule type" value="Genomic_DNA"/>
</dbReference>
<dbReference type="InterPro" id="IPR001584">
    <property type="entry name" value="Integrase_cat-core"/>
</dbReference>
<dbReference type="Pfam" id="PF00665">
    <property type="entry name" value="rve"/>
    <property type="match status" value="1"/>
</dbReference>
<feature type="domain" description="Integrase catalytic" evidence="3">
    <location>
        <begin position="229"/>
        <end position="384"/>
    </location>
</feature>
<dbReference type="AlphaFoldDB" id="A0A7X2N4R4"/>
<dbReference type="PANTHER" id="PTHR46889:SF4">
    <property type="entry name" value="TRANSPOSASE INSO FOR INSERTION SEQUENCE ELEMENT IS911B-RELATED"/>
    <property type="match status" value="1"/>
</dbReference>
<dbReference type="InterPro" id="IPR050900">
    <property type="entry name" value="Transposase_IS3/IS150/IS904"/>
</dbReference>
<evidence type="ECO:0000259" key="3">
    <source>
        <dbReference type="PROSITE" id="PS50994"/>
    </source>
</evidence>
<dbReference type="RefSeq" id="WP_154461698.1">
    <property type="nucleotide sequence ID" value="NZ_VUMM01000044.1"/>
</dbReference>
<gene>
    <name evidence="4" type="ORF">FYJ50_10360</name>
</gene>
<dbReference type="Pfam" id="PF13518">
    <property type="entry name" value="HTH_28"/>
    <property type="match status" value="1"/>
</dbReference>
<keyword evidence="5" id="KW-1185">Reference proteome</keyword>
<sequence>NHDYKGTAEFYGGNYAQIYNWVKKYESKGEDALEDRRGKRKAEEQLTDLEKAKRRIAELERINRRQEMELELLKKDEAFEKTCLASLPKAKRIYLIRKQKIKNYSLIQSLHEDRNWPIKEMCSIMGISRSAYYKWLHSSPSYKQLDKQHEDERITSRIREISNSNGSLFGTMTMYYTLRNEGYGCGHNRVYRLMCINDIKSSYRRRSRYKYIRSNAEHTAENILNRDFNTTGPNQKWCTDVTEIKIPATGEKLFISPMIDLYDRFPVALEVSDKNDAFLADQTLENAHNAYPEATPLVHSDRGFAYTRQVYRFKLDEYGMSQSMSRVSKCIDNGVCEGFQGQFKDMLFILYPNITSKEEMRQAIKGTLDYYINHYPQKRLNGKT</sequence>
<dbReference type="InterPro" id="IPR012337">
    <property type="entry name" value="RNaseH-like_sf"/>
</dbReference>
<reference evidence="4 5" key="1">
    <citation type="submission" date="2019-08" db="EMBL/GenBank/DDBJ databases">
        <title>In-depth cultivation of the pig gut microbiome towards novel bacterial diversity and tailored functional studies.</title>
        <authorList>
            <person name="Wylensek D."/>
            <person name="Hitch T.C.A."/>
            <person name="Clavel T."/>
        </authorList>
    </citation>
    <scope>NUCLEOTIDE SEQUENCE [LARGE SCALE GENOMIC DNA]</scope>
    <source>
        <strain evidence="4 5">LKV-178-WT-2G</strain>
    </source>
</reference>
<dbReference type="GO" id="GO:0015074">
    <property type="term" value="P:DNA integration"/>
    <property type="evidence" value="ECO:0007669"/>
    <property type="project" value="InterPro"/>
</dbReference>
<dbReference type="PROSITE" id="PS50994">
    <property type="entry name" value="INTEGRASE"/>
    <property type="match status" value="1"/>
</dbReference>
<keyword evidence="2" id="KW-0175">Coiled coil</keyword>
<dbReference type="GO" id="GO:0003676">
    <property type="term" value="F:nucleic acid binding"/>
    <property type="evidence" value="ECO:0007669"/>
    <property type="project" value="InterPro"/>
</dbReference>
<dbReference type="PANTHER" id="PTHR46889">
    <property type="entry name" value="TRANSPOSASE INSF FOR INSERTION SEQUENCE IS3B-RELATED"/>
    <property type="match status" value="1"/>
</dbReference>
<protein>
    <submittedName>
        <fullName evidence="4">IS3 family transposase</fullName>
    </submittedName>
</protein>